<keyword evidence="6 9" id="KW-1133">Transmembrane helix</keyword>
<dbReference type="NCBIfam" id="TIGR00739">
    <property type="entry name" value="yajC"/>
    <property type="match status" value="1"/>
</dbReference>
<evidence type="ECO:0000256" key="7">
    <source>
        <dbReference type="ARBA" id="ARBA00023010"/>
    </source>
</evidence>
<dbReference type="GO" id="GO:0005886">
    <property type="term" value="C:plasma membrane"/>
    <property type="evidence" value="ECO:0007669"/>
    <property type="project" value="UniProtKB-SubCell"/>
</dbReference>
<dbReference type="SMART" id="SM01323">
    <property type="entry name" value="YajC"/>
    <property type="match status" value="1"/>
</dbReference>
<keyword evidence="8 9" id="KW-0472">Membrane</keyword>
<dbReference type="AlphaFoldDB" id="A0A381RA42"/>
<feature type="non-terminal residue" evidence="10">
    <location>
        <position position="1"/>
    </location>
</feature>
<organism evidence="10">
    <name type="scientific">marine metagenome</name>
    <dbReference type="NCBI Taxonomy" id="408172"/>
    <lineage>
        <taxon>unclassified sequences</taxon>
        <taxon>metagenomes</taxon>
        <taxon>ecological metagenomes</taxon>
    </lineage>
</organism>
<evidence type="ECO:0000256" key="4">
    <source>
        <dbReference type="ARBA" id="ARBA00022692"/>
    </source>
</evidence>
<accession>A0A381RA42</accession>
<evidence type="ECO:0000256" key="6">
    <source>
        <dbReference type="ARBA" id="ARBA00022989"/>
    </source>
</evidence>
<evidence type="ECO:0000256" key="8">
    <source>
        <dbReference type="ARBA" id="ARBA00023136"/>
    </source>
</evidence>
<evidence type="ECO:0000256" key="9">
    <source>
        <dbReference type="SAM" id="Phobius"/>
    </source>
</evidence>
<gene>
    <name evidence="10" type="ORF">METZ01_LOCUS40553</name>
</gene>
<keyword evidence="7" id="KW-0811">Translocation</keyword>
<dbReference type="GO" id="GO:0015031">
    <property type="term" value="P:protein transport"/>
    <property type="evidence" value="ECO:0007669"/>
    <property type="project" value="UniProtKB-KW"/>
</dbReference>
<proteinExistence type="predicted"/>
<comment type="subcellular location">
    <subcellularLocation>
        <location evidence="1">Cell membrane</location>
        <topology evidence="1">Single-pass membrane protein</topology>
    </subcellularLocation>
</comment>
<evidence type="ECO:0000256" key="5">
    <source>
        <dbReference type="ARBA" id="ARBA00022927"/>
    </source>
</evidence>
<keyword evidence="3" id="KW-1003">Cell membrane</keyword>
<dbReference type="EMBL" id="UINC01001737">
    <property type="protein sequence ID" value="SUZ87699.1"/>
    <property type="molecule type" value="Genomic_DNA"/>
</dbReference>
<keyword evidence="2" id="KW-0813">Transport</keyword>
<protein>
    <recommendedName>
        <fullName evidence="11">Preprotein translocase subunit YajC</fullName>
    </recommendedName>
</protein>
<feature type="transmembrane region" description="Helical" evidence="9">
    <location>
        <begin position="50"/>
        <end position="70"/>
    </location>
</feature>
<reference evidence="10" key="1">
    <citation type="submission" date="2018-05" db="EMBL/GenBank/DDBJ databases">
        <authorList>
            <person name="Lanie J.A."/>
            <person name="Ng W.-L."/>
            <person name="Kazmierczak K.M."/>
            <person name="Andrzejewski T.M."/>
            <person name="Davidsen T.M."/>
            <person name="Wayne K.J."/>
            <person name="Tettelin H."/>
            <person name="Glass J.I."/>
            <person name="Rusch D."/>
            <person name="Podicherti R."/>
            <person name="Tsui H.-C.T."/>
            <person name="Winkler M.E."/>
        </authorList>
    </citation>
    <scope>NUCLEOTIDE SEQUENCE</scope>
</reference>
<name>A0A381RA42_9ZZZZ</name>
<feature type="transmembrane region" description="Helical" evidence="9">
    <location>
        <begin position="25"/>
        <end position="44"/>
    </location>
</feature>
<evidence type="ECO:0000313" key="10">
    <source>
        <dbReference type="EMBL" id="SUZ87699.1"/>
    </source>
</evidence>
<keyword evidence="4 9" id="KW-0812">Transmembrane</keyword>
<evidence type="ECO:0000256" key="3">
    <source>
        <dbReference type="ARBA" id="ARBA00022475"/>
    </source>
</evidence>
<dbReference type="Pfam" id="PF02699">
    <property type="entry name" value="YajC"/>
    <property type="match status" value="1"/>
</dbReference>
<keyword evidence="5" id="KW-0653">Protein transport</keyword>
<dbReference type="PANTHER" id="PTHR33909">
    <property type="entry name" value="SEC TRANSLOCON ACCESSORY COMPLEX SUBUNIT YAJC"/>
    <property type="match status" value="1"/>
</dbReference>
<evidence type="ECO:0000256" key="2">
    <source>
        <dbReference type="ARBA" id="ARBA00022448"/>
    </source>
</evidence>
<evidence type="ECO:0008006" key="11">
    <source>
        <dbReference type="Google" id="ProtNLM"/>
    </source>
</evidence>
<evidence type="ECO:0000256" key="1">
    <source>
        <dbReference type="ARBA" id="ARBA00004162"/>
    </source>
</evidence>
<dbReference type="InterPro" id="IPR003849">
    <property type="entry name" value="Preprotein_translocase_YajC"/>
</dbReference>
<dbReference type="PRINTS" id="PR01853">
    <property type="entry name" value="YAJCTRNLCASE"/>
</dbReference>
<dbReference type="PANTHER" id="PTHR33909:SF1">
    <property type="entry name" value="SEC TRANSLOCON ACCESSORY COMPLEX SUBUNIT YAJC"/>
    <property type="match status" value="1"/>
</dbReference>
<sequence length="143" mass="15588">VTRLEAPGADNFGWQRVGSRSVMSVRLSMVASAPLVFAMAPPAQGGAGPVWVQFLPFAAILAIFYFIILMPMRKRQKKVQEFRDALKVGDKVITTSGMYGSITRLNDRSVQLQVADKVRIEVSRAAVGGYQGQEPVVQDTGSM</sequence>